<comment type="subcellular location">
    <subcellularLocation>
        <location evidence="1">Cell membrane</location>
        <topology evidence="1">Multi-pass membrane protein</topology>
    </subcellularLocation>
</comment>
<protein>
    <submittedName>
        <fullName evidence="7">Ribonuclease BN</fullName>
    </submittedName>
</protein>
<keyword evidence="8" id="KW-1185">Reference proteome</keyword>
<dbReference type="RefSeq" id="WP_008030148.1">
    <property type="nucleotide sequence ID" value="NZ_ACYY01000010.1"/>
</dbReference>
<evidence type="ECO:0000256" key="5">
    <source>
        <dbReference type="ARBA" id="ARBA00023136"/>
    </source>
</evidence>
<feature type="transmembrane region" description="Helical" evidence="6">
    <location>
        <begin position="24"/>
        <end position="53"/>
    </location>
</feature>
<evidence type="ECO:0000256" key="2">
    <source>
        <dbReference type="ARBA" id="ARBA00022475"/>
    </source>
</evidence>
<proteinExistence type="predicted"/>
<dbReference type="NCBIfam" id="TIGR00765">
    <property type="entry name" value="yihY_not_rbn"/>
    <property type="match status" value="1"/>
</dbReference>
<dbReference type="Proteomes" id="UP000010121">
    <property type="component" value="Unassembled WGS sequence"/>
</dbReference>
<keyword evidence="5 6" id="KW-0472">Membrane</keyword>
<dbReference type="PIRSF" id="PIRSF035875">
    <property type="entry name" value="RNase_BN"/>
    <property type="match status" value="1"/>
</dbReference>
<keyword evidence="4 6" id="KW-1133">Transmembrane helix</keyword>
<accession>C8S147</accession>
<dbReference type="STRING" id="371731.Rsw2DRAFT_1775"/>
<dbReference type="InterPro" id="IPR017039">
    <property type="entry name" value="Virul_fac_BrkB"/>
</dbReference>
<evidence type="ECO:0000256" key="1">
    <source>
        <dbReference type="ARBA" id="ARBA00004651"/>
    </source>
</evidence>
<dbReference type="PANTHER" id="PTHR30213:SF0">
    <property type="entry name" value="UPF0761 MEMBRANE PROTEIN YIHY"/>
    <property type="match status" value="1"/>
</dbReference>
<evidence type="ECO:0000313" key="8">
    <source>
        <dbReference type="Proteomes" id="UP000010121"/>
    </source>
</evidence>
<feature type="transmembrane region" description="Helical" evidence="6">
    <location>
        <begin position="95"/>
        <end position="122"/>
    </location>
</feature>
<organism evidence="7 8">
    <name type="scientific">Rhodobacter ferrooxidans</name>
    <dbReference type="NCBI Taxonomy" id="371731"/>
    <lineage>
        <taxon>Bacteria</taxon>
        <taxon>Pseudomonadati</taxon>
        <taxon>Pseudomonadota</taxon>
        <taxon>Alphaproteobacteria</taxon>
        <taxon>Rhodobacterales</taxon>
        <taxon>Rhodobacter group</taxon>
        <taxon>Rhodobacter</taxon>
    </lineage>
</organism>
<evidence type="ECO:0000313" key="7">
    <source>
        <dbReference type="EMBL" id="EEW25245.1"/>
    </source>
</evidence>
<evidence type="ECO:0000256" key="3">
    <source>
        <dbReference type="ARBA" id="ARBA00022692"/>
    </source>
</evidence>
<name>C8S147_9RHOB</name>
<evidence type="ECO:0000256" key="4">
    <source>
        <dbReference type="ARBA" id="ARBA00022989"/>
    </source>
</evidence>
<evidence type="ECO:0000256" key="6">
    <source>
        <dbReference type="SAM" id="Phobius"/>
    </source>
</evidence>
<reference evidence="7 8" key="1">
    <citation type="submission" date="2009-08" db="EMBL/GenBank/DDBJ databases">
        <title>The draft genome of Rhodobacter sp. SW2.</title>
        <authorList>
            <consortium name="US DOE Joint Genome Institute (JGI-PGF)"/>
            <person name="Lucas S."/>
            <person name="Copeland A."/>
            <person name="Lapidus A."/>
            <person name="Glavina del Rio T."/>
            <person name="Tice H."/>
            <person name="Bruce D."/>
            <person name="Goodwin L."/>
            <person name="Pitluck S."/>
            <person name="Larimer F."/>
            <person name="Land M.L."/>
            <person name="Hauser L."/>
            <person name="Emerson D."/>
        </authorList>
    </citation>
    <scope>NUCLEOTIDE SEQUENCE [LARGE SCALE GENOMIC DNA]</scope>
    <source>
        <strain evidence="7 8">SW2</strain>
    </source>
</reference>
<dbReference type="GO" id="GO:0005886">
    <property type="term" value="C:plasma membrane"/>
    <property type="evidence" value="ECO:0007669"/>
    <property type="project" value="UniProtKB-SubCell"/>
</dbReference>
<dbReference type="eggNOG" id="COG1295">
    <property type="taxonomic scope" value="Bacteria"/>
</dbReference>
<dbReference type="AlphaFoldDB" id="C8S147"/>
<dbReference type="EMBL" id="ACYY01000010">
    <property type="protein sequence ID" value="EEW25245.1"/>
    <property type="molecule type" value="Genomic_DNA"/>
</dbReference>
<keyword evidence="3 6" id="KW-0812">Transmembrane</keyword>
<gene>
    <name evidence="7" type="ORF">Rsw2DRAFT_1775</name>
</gene>
<feature type="transmembrane region" description="Helical" evidence="6">
    <location>
        <begin position="209"/>
        <end position="232"/>
    </location>
</feature>
<feature type="transmembrane region" description="Helical" evidence="6">
    <location>
        <begin position="134"/>
        <end position="161"/>
    </location>
</feature>
<keyword evidence="2" id="KW-1003">Cell membrane</keyword>
<feature type="transmembrane region" description="Helical" evidence="6">
    <location>
        <begin position="244"/>
        <end position="267"/>
    </location>
</feature>
<dbReference type="Pfam" id="PF03631">
    <property type="entry name" value="Virul_fac_BrkB"/>
    <property type="match status" value="1"/>
</dbReference>
<feature type="transmembrane region" description="Helical" evidence="6">
    <location>
        <begin position="173"/>
        <end position="197"/>
    </location>
</feature>
<sequence length="277" mass="30297">MRRRAKHAGSFLWSVWLRMENSHFGLISAGVAFYAMFALFPGLTATIAIWSLVSDPSVISSYVKVADEFLPHDAAVLVHDQITALITTPKVHLGWATLLSLGIAVYSARAGISALIQGLDVVHRATPRGLLQGWWVEFVMTMSLITTVLVALATVVIVPLVLNFVTLGVLEGWMLLALPWGAMVLLLMSCLIILYRFGPNTPQRRVHRVIPGAFLAALVWAMVSIALSAYLANFNSYNRIYGSIGAVIALLSWLYLSVWSVLLGAAVNAEIPYSRPH</sequence>
<dbReference type="PANTHER" id="PTHR30213">
    <property type="entry name" value="INNER MEMBRANE PROTEIN YHJD"/>
    <property type="match status" value="1"/>
</dbReference>
<comment type="caution">
    <text evidence="7">The sequence shown here is derived from an EMBL/GenBank/DDBJ whole genome shotgun (WGS) entry which is preliminary data.</text>
</comment>